<keyword evidence="3" id="KW-1185">Reference proteome</keyword>
<accession>A0A813AJZ6</accession>
<name>A0A813AJZ6_9DINO</name>
<dbReference type="EMBL" id="CAJNJA010060664">
    <property type="protein sequence ID" value="CAE7871356.1"/>
    <property type="molecule type" value="Genomic_DNA"/>
</dbReference>
<gene>
    <name evidence="2" type="ORF">SNEC2469_LOCUS28183</name>
</gene>
<dbReference type="InterPro" id="IPR008984">
    <property type="entry name" value="SMAD_FHA_dom_sf"/>
</dbReference>
<dbReference type="OrthoDB" id="435484at2759"/>
<protein>
    <recommendedName>
        <fullName evidence="4">FHA domain-containing protein</fullName>
    </recommendedName>
</protein>
<dbReference type="Proteomes" id="UP000601435">
    <property type="component" value="Unassembled WGS sequence"/>
</dbReference>
<comment type="caution">
    <text evidence="2">The sequence shown here is derived from an EMBL/GenBank/DDBJ whole genome shotgun (WGS) entry which is preliminary data.</text>
</comment>
<dbReference type="CDD" id="cd00060">
    <property type="entry name" value="FHA"/>
    <property type="match status" value="1"/>
</dbReference>
<evidence type="ECO:0000313" key="3">
    <source>
        <dbReference type="Proteomes" id="UP000601435"/>
    </source>
</evidence>
<feature type="region of interest" description="Disordered" evidence="1">
    <location>
        <begin position="100"/>
        <end position="131"/>
    </location>
</feature>
<evidence type="ECO:0008006" key="4">
    <source>
        <dbReference type="Google" id="ProtNLM"/>
    </source>
</evidence>
<evidence type="ECO:0000313" key="2">
    <source>
        <dbReference type="EMBL" id="CAE7871356.1"/>
    </source>
</evidence>
<organism evidence="2 3">
    <name type="scientific">Symbiodinium necroappetens</name>
    <dbReference type="NCBI Taxonomy" id="1628268"/>
    <lineage>
        <taxon>Eukaryota</taxon>
        <taxon>Sar</taxon>
        <taxon>Alveolata</taxon>
        <taxon>Dinophyceae</taxon>
        <taxon>Suessiales</taxon>
        <taxon>Symbiodiniaceae</taxon>
        <taxon>Symbiodinium</taxon>
    </lineage>
</organism>
<dbReference type="AlphaFoldDB" id="A0A813AJZ6"/>
<dbReference type="SUPFAM" id="SSF49879">
    <property type="entry name" value="SMAD/FHA domain"/>
    <property type="match status" value="1"/>
</dbReference>
<sequence>MAGTAMEPSRPVRITLRFGSNGGNPQHHTLRQGQEDCLRIGRDPASEVPVNLPGVSWAHAELRLCKGSSAEPSLCRAEKRCGSVAVFRQISQMPSRLVLERHGPEGPRDLQGSRMAGSRSLRRTAPGASRG</sequence>
<proteinExistence type="predicted"/>
<reference evidence="2" key="1">
    <citation type="submission" date="2021-02" db="EMBL/GenBank/DDBJ databases">
        <authorList>
            <person name="Dougan E. K."/>
            <person name="Rhodes N."/>
            <person name="Thang M."/>
            <person name="Chan C."/>
        </authorList>
    </citation>
    <scope>NUCLEOTIDE SEQUENCE</scope>
</reference>
<evidence type="ECO:0000256" key="1">
    <source>
        <dbReference type="SAM" id="MobiDB-lite"/>
    </source>
</evidence>